<dbReference type="STRING" id="283909.R7TBQ5"/>
<proteinExistence type="inferred from homology"/>
<reference evidence="11" key="3">
    <citation type="submission" date="2015-06" db="UniProtKB">
        <authorList>
            <consortium name="EnsemblMetazoa"/>
        </authorList>
    </citation>
    <scope>IDENTIFICATION</scope>
</reference>
<keyword evidence="12" id="KW-1185">Reference proteome</keyword>
<reference evidence="12" key="1">
    <citation type="submission" date="2012-12" db="EMBL/GenBank/DDBJ databases">
        <authorList>
            <person name="Hellsten U."/>
            <person name="Grimwood J."/>
            <person name="Chapman J.A."/>
            <person name="Shapiro H."/>
            <person name="Aerts A."/>
            <person name="Otillar R.P."/>
            <person name="Terry A.Y."/>
            <person name="Boore J.L."/>
            <person name="Simakov O."/>
            <person name="Marletaz F."/>
            <person name="Cho S.-J."/>
            <person name="Edsinger-Gonzales E."/>
            <person name="Havlak P."/>
            <person name="Kuo D.-H."/>
            <person name="Larsson T."/>
            <person name="Lv J."/>
            <person name="Arendt D."/>
            <person name="Savage R."/>
            <person name="Osoegawa K."/>
            <person name="de Jong P."/>
            <person name="Lindberg D.R."/>
            <person name="Seaver E.C."/>
            <person name="Weisblat D.A."/>
            <person name="Putnam N.H."/>
            <person name="Grigoriev I.V."/>
            <person name="Rokhsar D.S."/>
        </authorList>
    </citation>
    <scope>NUCLEOTIDE SEQUENCE</scope>
    <source>
        <strain evidence="12">I ESC-2004</strain>
    </source>
</reference>
<comment type="subcellular location">
    <subcellularLocation>
        <location evidence="1">Membrane</location>
        <topology evidence="1">Multi-pass membrane protein</topology>
    </subcellularLocation>
</comment>
<evidence type="ECO:0000313" key="11">
    <source>
        <dbReference type="EnsemblMetazoa" id="CapteP209649"/>
    </source>
</evidence>
<evidence type="ECO:0000313" key="12">
    <source>
        <dbReference type="Proteomes" id="UP000014760"/>
    </source>
</evidence>
<evidence type="ECO:0000256" key="8">
    <source>
        <dbReference type="SAM" id="Phobius"/>
    </source>
</evidence>
<dbReference type="AlphaFoldDB" id="R7TBQ5"/>
<evidence type="ECO:0000313" key="10">
    <source>
        <dbReference type="EMBL" id="ELT88531.1"/>
    </source>
</evidence>
<evidence type="ECO:0000256" key="2">
    <source>
        <dbReference type="ARBA" id="ARBA00006476"/>
    </source>
</evidence>
<gene>
    <name evidence="10" type="ORF">CAPTEDRAFT_209649</name>
</gene>
<comment type="similarity">
    <text evidence="2">Belongs to the synaptophysin/synaptobrevin family.</text>
</comment>
<evidence type="ECO:0000256" key="3">
    <source>
        <dbReference type="ARBA" id="ARBA00022692"/>
    </source>
</evidence>
<keyword evidence="6" id="KW-0325">Glycoprotein</keyword>
<feature type="domain" description="MARVEL" evidence="9">
    <location>
        <begin position="1"/>
        <end position="215"/>
    </location>
</feature>
<dbReference type="PANTHER" id="PTHR10306:SF17">
    <property type="entry name" value="MARVEL DOMAIN-CONTAINING PROTEIN"/>
    <property type="match status" value="1"/>
</dbReference>
<evidence type="ECO:0000256" key="4">
    <source>
        <dbReference type="ARBA" id="ARBA00022989"/>
    </source>
</evidence>
<dbReference type="GO" id="GO:0030672">
    <property type="term" value="C:synaptic vesicle membrane"/>
    <property type="evidence" value="ECO:0007669"/>
    <property type="project" value="TreeGrafter"/>
</dbReference>
<dbReference type="PROSITE" id="PS51225">
    <property type="entry name" value="MARVEL"/>
    <property type="match status" value="1"/>
</dbReference>
<organism evidence="10">
    <name type="scientific">Capitella teleta</name>
    <name type="common">Polychaete worm</name>
    <dbReference type="NCBI Taxonomy" id="283909"/>
    <lineage>
        <taxon>Eukaryota</taxon>
        <taxon>Metazoa</taxon>
        <taxon>Spiralia</taxon>
        <taxon>Lophotrochozoa</taxon>
        <taxon>Annelida</taxon>
        <taxon>Polychaeta</taxon>
        <taxon>Sedentaria</taxon>
        <taxon>Scolecida</taxon>
        <taxon>Capitellidae</taxon>
        <taxon>Capitella</taxon>
    </lineage>
</organism>
<feature type="transmembrane region" description="Helical" evidence="8">
    <location>
        <begin position="85"/>
        <end position="107"/>
    </location>
</feature>
<accession>R7TBQ5</accession>
<evidence type="ECO:0000256" key="7">
    <source>
        <dbReference type="PROSITE-ProRule" id="PRU00581"/>
    </source>
</evidence>
<dbReference type="PANTHER" id="PTHR10306">
    <property type="entry name" value="SYNAPTOPHYSIN"/>
    <property type="match status" value="1"/>
</dbReference>
<dbReference type="HOGENOM" id="CLU_064642_1_0_1"/>
<dbReference type="Proteomes" id="UP000014760">
    <property type="component" value="Unassembled WGS sequence"/>
</dbReference>
<dbReference type="InterPro" id="IPR008253">
    <property type="entry name" value="Marvel"/>
</dbReference>
<evidence type="ECO:0000256" key="6">
    <source>
        <dbReference type="ARBA" id="ARBA00023180"/>
    </source>
</evidence>
<name>R7TBQ5_CAPTE</name>
<dbReference type="OMA" id="VYIGYKH"/>
<evidence type="ECO:0000259" key="9">
    <source>
        <dbReference type="PROSITE" id="PS51225"/>
    </source>
</evidence>
<evidence type="ECO:0000256" key="5">
    <source>
        <dbReference type="ARBA" id="ARBA00023136"/>
    </source>
</evidence>
<evidence type="ECO:0000256" key="1">
    <source>
        <dbReference type="ARBA" id="ARBA00004141"/>
    </source>
</evidence>
<dbReference type="Pfam" id="PF01284">
    <property type="entry name" value="MARVEL"/>
    <property type="match status" value="1"/>
</dbReference>
<dbReference type="EMBL" id="AMQN01015335">
    <property type="status" value="NOT_ANNOTATED_CDS"/>
    <property type="molecule type" value="Genomic_DNA"/>
</dbReference>
<protein>
    <recommendedName>
        <fullName evidence="9">MARVEL domain-containing protein</fullName>
    </recommendedName>
</protein>
<sequence length="228" mass="25446">MQAPAFNEQVIAIFAFATTTSVETVSKFSVTCSGSDRNEVSVSKTVDVIYPFRLYSCRFTVPVCNTSANPREVGPEGDFSTSAQLYVAVGVLALLYSLGAAVVYVCFDEKYRKYDAIPVIDFCISLCYTFLWTLASCLWAKAVKNIQHNLNPVNMWHSGESGVTECEYNYALKHGIVCSVDEKGNFAGLNVSIIFGFLNALVWGCNLYFLFKETKWFKKNGRPENFIN</sequence>
<dbReference type="EnsemblMetazoa" id="CapteT209649">
    <property type="protein sequence ID" value="CapteP209649"/>
    <property type="gene ID" value="CapteG209649"/>
</dbReference>
<keyword evidence="4 8" id="KW-1133">Transmembrane helix</keyword>
<dbReference type="EMBL" id="KB311808">
    <property type="protein sequence ID" value="ELT88531.1"/>
    <property type="molecule type" value="Genomic_DNA"/>
</dbReference>
<feature type="transmembrane region" description="Helical" evidence="8">
    <location>
        <begin position="119"/>
        <end position="142"/>
    </location>
</feature>
<dbReference type="InterPro" id="IPR001285">
    <property type="entry name" value="Synaptophysin/porin"/>
</dbReference>
<reference evidence="10 12" key="2">
    <citation type="journal article" date="2013" name="Nature">
        <title>Insights into bilaterian evolution from three spiralian genomes.</title>
        <authorList>
            <person name="Simakov O."/>
            <person name="Marletaz F."/>
            <person name="Cho S.J."/>
            <person name="Edsinger-Gonzales E."/>
            <person name="Havlak P."/>
            <person name="Hellsten U."/>
            <person name="Kuo D.H."/>
            <person name="Larsson T."/>
            <person name="Lv J."/>
            <person name="Arendt D."/>
            <person name="Savage R."/>
            <person name="Osoegawa K."/>
            <person name="de Jong P."/>
            <person name="Grimwood J."/>
            <person name="Chapman J.A."/>
            <person name="Shapiro H."/>
            <person name="Aerts A."/>
            <person name="Otillar R.P."/>
            <person name="Terry A.Y."/>
            <person name="Boore J.L."/>
            <person name="Grigoriev I.V."/>
            <person name="Lindberg D.R."/>
            <person name="Seaver E.C."/>
            <person name="Weisblat D.A."/>
            <person name="Putnam N.H."/>
            <person name="Rokhsar D.S."/>
        </authorList>
    </citation>
    <scope>NUCLEOTIDE SEQUENCE</scope>
    <source>
        <strain evidence="10 12">I ESC-2004</strain>
    </source>
</reference>
<dbReference type="OrthoDB" id="10006326at2759"/>
<feature type="transmembrane region" description="Helical" evidence="8">
    <location>
        <begin position="189"/>
        <end position="211"/>
    </location>
</feature>
<keyword evidence="3 7" id="KW-0812">Transmembrane</keyword>
<keyword evidence="5 7" id="KW-0472">Membrane</keyword>
<dbReference type="PRINTS" id="PR00220">
    <property type="entry name" value="SYNAPTOPHYSN"/>
</dbReference>